<reference evidence="2 3" key="1">
    <citation type="submission" date="2024-04" db="EMBL/GenBank/DDBJ databases">
        <authorList>
            <person name="Fracassetti M."/>
        </authorList>
    </citation>
    <scope>NUCLEOTIDE SEQUENCE [LARGE SCALE GENOMIC DNA]</scope>
</reference>
<dbReference type="EMBL" id="OZ034816">
    <property type="protein sequence ID" value="CAL1378376.1"/>
    <property type="molecule type" value="Genomic_DNA"/>
</dbReference>
<organism evidence="2 3">
    <name type="scientific">Linum trigynum</name>
    <dbReference type="NCBI Taxonomy" id="586398"/>
    <lineage>
        <taxon>Eukaryota</taxon>
        <taxon>Viridiplantae</taxon>
        <taxon>Streptophyta</taxon>
        <taxon>Embryophyta</taxon>
        <taxon>Tracheophyta</taxon>
        <taxon>Spermatophyta</taxon>
        <taxon>Magnoliopsida</taxon>
        <taxon>eudicotyledons</taxon>
        <taxon>Gunneridae</taxon>
        <taxon>Pentapetalae</taxon>
        <taxon>rosids</taxon>
        <taxon>fabids</taxon>
        <taxon>Malpighiales</taxon>
        <taxon>Linaceae</taxon>
        <taxon>Linum</taxon>
    </lineage>
</organism>
<keyword evidence="3" id="KW-1185">Reference proteome</keyword>
<evidence type="ECO:0000313" key="2">
    <source>
        <dbReference type="EMBL" id="CAL1378376.1"/>
    </source>
</evidence>
<evidence type="ECO:0008006" key="4">
    <source>
        <dbReference type="Google" id="ProtNLM"/>
    </source>
</evidence>
<keyword evidence="1" id="KW-0812">Transmembrane</keyword>
<gene>
    <name evidence="2" type="ORF">LTRI10_LOCUS19962</name>
</gene>
<feature type="transmembrane region" description="Helical" evidence="1">
    <location>
        <begin position="6"/>
        <end position="24"/>
    </location>
</feature>
<proteinExistence type="predicted"/>
<keyword evidence="1" id="KW-0472">Membrane</keyword>
<dbReference type="Proteomes" id="UP001497516">
    <property type="component" value="Chromosome 3"/>
</dbReference>
<evidence type="ECO:0000313" key="3">
    <source>
        <dbReference type="Proteomes" id="UP001497516"/>
    </source>
</evidence>
<accession>A0AAV2DXJ5</accession>
<evidence type="ECO:0000256" key="1">
    <source>
        <dbReference type="SAM" id="Phobius"/>
    </source>
</evidence>
<protein>
    <recommendedName>
        <fullName evidence="4">Secreted protein</fullName>
    </recommendedName>
</protein>
<keyword evidence="1" id="KW-1133">Transmembrane helix</keyword>
<sequence>MGTPLVTWTLIGVTGVASCCNVFAKSVQMKFNDAPLSARVIAVRPSSCARKRKVQGEDYPTTEWSEMVATVSRG</sequence>
<name>A0AAV2DXJ5_9ROSI</name>
<dbReference type="AlphaFoldDB" id="A0AAV2DXJ5"/>